<feature type="transmembrane region" description="Helical" evidence="7">
    <location>
        <begin position="101"/>
        <end position="125"/>
    </location>
</feature>
<reference evidence="9 10" key="1">
    <citation type="journal article" date="2018" name="ISME J.">
        <title>Endosymbiont genomes yield clues of tubeworm success.</title>
        <authorList>
            <person name="Li Y."/>
            <person name="Liles M.R."/>
            <person name="Halanych K.M."/>
        </authorList>
    </citation>
    <scope>NUCLEOTIDE SEQUENCE [LARGE SCALE GENOMIC DNA]</scope>
    <source>
        <strain evidence="9">A1462</strain>
    </source>
</reference>
<name>A0A370DHK3_9GAMM</name>
<dbReference type="AlphaFoldDB" id="A0A370DHK3"/>
<feature type="domain" description="MotA/TolQ/ExbB proton channel" evidence="8">
    <location>
        <begin position="53"/>
        <end position="133"/>
    </location>
</feature>
<feature type="transmembrane region" description="Helical" evidence="7">
    <location>
        <begin position="22"/>
        <end position="41"/>
    </location>
</feature>
<evidence type="ECO:0000259" key="8">
    <source>
        <dbReference type="Pfam" id="PF01618"/>
    </source>
</evidence>
<keyword evidence="6" id="KW-0653">Protein transport</keyword>
<feature type="transmembrane region" description="Helical" evidence="7">
    <location>
        <begin position="62"/>
        <end position="89"/>
    </location>
</feature>
<evidence type="ECO:0000256" key="3">
    <source>
        <dbReference type="ARBA" id="ARBA00022692"/>
    </source>
</evidence>
<keyword evidence="10" id="KW-1185">Reference proteome</keyword>
<keyword evidence="4 7" id="KW-1133">Transmembrane helix</keyword>
<evidence type="ECO:0000256" key="1">
    <source>
        <dbReference type="ARBA" id="ARBA00004651"/>
    </source>
</evidence>
<dbReference type="GO" id="GO:0017038">
    <property type="term" value="P:protein import"/>
    <property type="evidence" value="ECO:0007669"/>
    <property type="project" value="TreeGrafter"/>
</dbReference>
<keyword evidence="6" id="KW-0813">Transport</keyword>
<evidence type="ECO:0000256" key="6">
    <source>
        <dbReference type="RuleBase" id="RU004057"/>
    </source>
</evidence>
<keyword evidence="3 7" id="KW-0812">Transmembrane</keyword>
<dbReference type="Proteomes" id="UP000254771">
    <property type="component" value="Unassembled WGS sequence"/>
</dbReference>
<comment type="similarity">
    <text evidence="6">Belongs to the exbB/tolQ family.</text>
</comment>
<protein>
    <submittedName>
        <fullName evidence="9">MotA/TolQ/ExbB proton channel family protein</fullName>
    </submittedName>
</protein>
<dbReference type="GO" id="GO:0005886">
    <property type="term" value="C:plasma membrane"/>
    <property type="evidence" value="ECO:0007669"/>
    <property type="project" value="UniProtKB-SubCell"/>
</dbReference>
<dbReference type="PANTHER" id="PTHR30625">
    <property type="entry name" value="PROTEIN TOLQ"/>
    <property type="match status" value="1"/>
</dbReference>
<keyword evidence="5 7" id="KW-0472">Membrane</keyword>
<evidence type="ECO:0000256" key="5">
    <source>
        <dbReference type="ARBA" id="ARBA00023136"/>
    </source>
</evidence>
<comment type="subcellular location">
    <subcellularLocation>
        <location evidence="1">Cell membrane</location>
        <topology evidence="1">Multi-pass membrane protein</topology>
    </subcellularLocation>
    <subcellularLocation>
        <location evidence="6">Membrane</location>
        <topology evidence="6">Multi-pass membrane protein</topology>
    </subcellularLocation>
</comment>
<gene>
    <name evidence="9" type="ORF">DIZ78_14125</name>
</gene>
<dbReference type="EMBL" id="QFXE01000018">
    <property type="protein sequence ID" value="RDH83636.1"/>
    <property type="molecule type" value="Genomic_DNA"/>
</dbReference>
<evidence type="ECO:0000256" key="2">
    <source>
        <dbReference type="ARBA" id="ARBA00022475"/>
    </source>
</evidence>
<dbReference type="PANTHER" id="PTHR30625:SF11">
    <property type="entry name" value="MOTA_TOLQ_EXBB PROTON CHANNEL DOMAIN-CONTAINING PROTEIN"/>
    <property type="match status" value="1"/>
</dbReference>
<accession>A0A370DHK3</accession>
<dbReference type="Pfam" id="PF01618">
    <property type="entry name" value="MotA_ExbB"/>
    <property type="match status" value="1"/>
</dbReference>
<keyword evidence="2" id="KW-1003">Cell membrane</keyword>
<evidence type="ECO:0000313" key="9">
    <source>
        <dbReference type="EMBL" id="RDH83636.1"/>
    </source>
</evidence>
<dbReference type="InterPro" id="IPR050790">
    <property type="entry name" value="ExbB/TolQ_transport"/>
</dbReference>
<dbReference type="InterPro" id="IPR002898">
    <property type="entry name" value="MotA_ExbB_proton_chnl"/>
</dbReference>
<evidence type="ECO:0000256" key="7">
    <source>
        <dbReference type="SAM" id="Phobius"/>
    </source>
</evidence>
<organism evidence="9 10">
    <name type="scientific">endosymbiont of Escarpia spicata</name>
    <dbReference type="NCBI Taxonomy" id="2200908"/>
    <lineage>
        <taxon>Bacteria</taxon>
        <taxon>Pseudomonadati</taxon>
        <taxon>Pseudomonadota</taxon>
        <taxon>Gammaproteobacteria</taxon>
        <taxon>sulfur-oxidizing symbionts</taxon>
    </lineage>
</organism>
<evidence type="ECO:0000313" key="10">
    <source>
        <dbReference type="Proteomes" id="UP000254771"/>
    </source>
</evidence>
<comment type="caution">
    <text evidence="9">The sequence shown here is derived from an EMBL/GenBank/DDBJ whole genome shotgun (WGS) entry which is preliminary data.</text>
</comment>
<sequence length="142" mass="15250">MERLIEWLPTDSLSFLEQGGPVLWLILLLSLLMWSMITLCYSRIWFAGIGAARSAGQSRLPLITALAQILPMLGLLGTVEGMIDVFYVIASHGTGNIRGMAGGISSALITTMAGLVTSLSGFYFVSDLRHRLQDAGCCGEIA</sequence>
<evidence type="ECO:0000256" key="4">
    <source>
        <dbReference type="ARBA" id="ARBA00022989"/>
    </source>
</evidence>
<proteinExistence type="inferred from homology"/>